<keyword evidence="1" id="KW-0479">Metal-binding</keyword>
<evidence type="ECO:0000259" key="7">
    <source>
        <dbReference type="PROSITE" id="PS50178"/>
    </source>
</evidence>
<feature type="coiled-coil region" evidence="5">
    <location>
        <begin position="418"/>
        <end position="445"/>
    </location>
</feature>
<evidence type="ECO:0000256" key="3">
    <source>
        <dbReference type="ARBA" id="ARBA00022833"/>
    </source>
</evidence>
<evidence type="ECO:0000256" key="5">
    <source>
        <dbReference type="SAM" id="Coils"/>
    </source>
</evidence>
<feature type="domain" description="C2H2-type" evidence="6">
    <location>
        <begin position="13"/>
        <end position="41"/>
    </location>
</feature>
<reference evidence="9" key="1">
    <citation type="submission" date="2017-02" db="UniProtKB">
        <authorList>
            <consortium name="WormBaseParasite"/>
        </authorList>
    </citation>
    <scope>IDENTIFICATION</scope>
</reference>
<dbReference type="InterPro" id="IPR013083">
    <property type="entry name" value="Znf_RING/FYVE/PHD"/>
</dbReference>
<dbReference type="PANTHER" id="PTHR13510:SF44">
    <property type="entry name" value="RABENOSYN-5"/>
    <property type="match status" value="1"/>
</dbReference>
<dbReference type="PROSITE" id="PS50157">
    <property type="entry name" value="ZINC_FINGER_C2H2_2"/>
    <property type="match status" value="1"/>
</dbReference>
<evidence type="ECO:0000313" key="8">
    <source>
        <dbReference type="Proteomes" id="UP000038045"/>
    </source>
</evidence>
<sequence>MDNNFNDGIRQGFLCPFCLQDFGDPSNLLNHVEVYHRENVKSDVVEHIKDLFGKAKQKIKVFDNVDNSEKSDKKNDEIIQQRNISLACYPEHQDIGHYRSYQELFSKERDTIVKQTTEDTNQLIIRLDKLITGCPDDPHKRKDFEREVVPWTPDKDSNKCGYCNITFNITKRKHHCRLCGKVICALCSKFLSFITARKLINPAFAAQILSSLKNVEKRPNEQETEKANLFSSLRKISTSASIESFNKMKAKSGKLFSHLINKDDAEGSLSSLIIQDENEQFRICLRCKELLEKRDMIMDQIATTPIIIQLYETLICKLKEVKNLVPSYCKMAESLNEGENHYTLDGAIQLRKKLAFLQKDVDMISSKIEHLGENDVFLTTKPTVMELKLQKSIRRYAIMVVQDSITDMPTLPSEKLYMSLQEENKKRMLQKIENEKAEQKRLSQMSSSHSTDNFSGLLIGKTSNNGYNKSMSTSPSNSGIKHSKTFVDSYKDNEGWTPQSLPQSEINRSINVSLQEKEKDEDKTHALQQQYLIIKEYLKQAGEAGKIEEMEMLHENLKLITNELKKENLQIPN</sequence>
<dbReference type="GO" id="GO:0008270">
    <property type="term" value="F:zinc ion binding"/>
    <property type="evidence" value="ECO:0007669"/>
    <property type="project" value="UniProtKB-KW"/>
</dbReference>
<dbReference type="InterPro" id="IPR000306">
    <property type="entry name" value="Znf_FYVE"/>
</dbReference>
<dbReference type="WBParaSite" id="PTRK_0000007600.1">
    <property type="protein sequence ID" value="PTRK_0000007600.1"/>
    <property type="gene ID" value="PTRK_0000007600"/>
</dbReference>
<protein>
    <submittedName>
        <fullName evidence="9">FYVE-type domain-containing protein</fullName>
    </submittedName>
</protein>
<proteinExistence type="predicted"/>
<dbReference type="InterPro" id="IPR011011">
    <property type="entry name" value="Znf_FYVE_PHD"/>
</dbReference>
<dbReference type="PROSITE" id="PS50178">
    <property type="entry name" value="ZF_FYVE"/>
    <property type="match status" value="1"/>
</dbReference>
<keyword evidence="5" id="KW-0175">Coiled coil</keyword>
<dbReference type="Gene3D" id="3.30.40.10">
    <property type="entry name" value="Zinc/RING finger domain, C3HC4 (zinc finger)"/>
    <property type="match status" value="1"/>
</dbReference>
<dbReference type="PANTHER" id="PTHR13510">
    <property type="entry name" value="FYVE-FINGER-CONTAINING RAB5 EFFECTOR PROTEIN RABENOSYN-5-RELATED"/>
    <property type="match status" value="1"/>
</dbReference>
<dbReference type="PROSITE" id="PS00028">
    <property type="entry name" value="ZINC_FINGER_C2H2_1"/>
    <property type="match status" value="1"/>
</dbReference>
<dbReference type="Gene3D" id="4.10.860.20">
    <property type="entry name" value="Rabenosyn, Rab binding domain"/>
    <property type="match status" value="1"/>
</dbReference>
<dbReference type="Pfam" id="PF11464">
    <property type="entry name" value="Rbsn"/>
    <property type="match status" value="1"/>
</dbReference>
<dbReference type="STRING" id="131310.A0A0N4Z043"/>
<feature type="domain" description="FYVE-type" evidence="7">
    <location>
        <begin position="154"/>
        <end position="188"/>
    </location>
</feature>
<keyword evidence="2 4" id="KW-0863">Zinc-finger</keyword>
<evidence type="ECO:0000256" key="4">
    <source>
        <dbReference type="PROSITE-ProRule" id="PRU00042"/>
    </source>
</evidence>
<keyword evidence="3" id="KW-0862">Zinc</keyword>
<evidence type="ECO:0000313" key="9">
    <source>
        <dbReference type="WBParaSite" id="PTRK_0000007600.1"/>
    </source>
</evidence>
<keyword evidence="8" id="KW-1185">Reference proteome</keyword>
<evidence type="ECO:0000256" key="2">
    <source>
        <dbReference type="ARBA" id="ARBA00022771"/>
    </source>
</evidence>
<dbReference type="SUPFAM" id="SSF57903">
    <property type="entry name" value="FYVE/PHD zinc finger"/>
    <property type="match status" value="1"/>
</dbReference>
<dbReference type="Pfam" id="PF01363">
    <property type="entry name" value="FYVE"/>
    <property type="match status" value="1"/>
</dbReference>
<dbReference type="AlphaFoldDB" id="A0A0N4Z043"/>
<dbReference type="SMART" id="SM00064">
    <property type="entry name" value="FYVE"/>
    <property type="match status" value="1"/>
</dbReference>
<name>A0A0N4Z043_PARTI</name>
<dbReference type="InterPro" id="IPR021565">
    <property type="entry name" value="Rbsn_Rab-bd"/>
</dbReference>
<dbReference type="InterPro" id="IPR036531">
    <property type="entry name" value="Rbsn_Rab-bd_sf"/>
</dbReference>
<dbReference type="InterPro" id="IPR017455">
    <property type="entry name" value="Znf_FYVE-rel"/>
</dbReference>
<dbReference type="Proteomes" id="UP000038045">
    <property type="component" value="Unplaced"/>
</dbReference>
<dbReference type="InterPro" id="IPR013087">
    <property type="entry name" value="Znf_C2H2_type"/>
</dbReference>
<evidence type="ECO:0000259" key="6">
    <source>
        <dbReference type="PROSITE" id="PS50157"/>
    </source>
</evidence>
<dbReference type="SUPFAM" id="SSF140125">
    <property type="entry name" value="Rabenosyn-5 Rab-binding domain-like"/>
    <property type="match status" value="1"/>
</dbReference>
<organism evidence="8 9">
    <name type="scientific">Parastrongyloides trichosuri</name>
    <name type="common">Possum-specific nematode worm</name>
    <dbReference type="NCBI Taxonomy" id="131310"/>
    <lineage>
        <taxon>Eukaryota</taxon>
        <taxon>Metazoa</taxon>
        <taxon>Ecdysozoa</taxon>
        <taxon>Nematoda</taxon>
        <taxon>Chromadorea</taxon>
        <taxon>Rhabditida</taxon>
        <taxon>Tylenchina</taxon>
        <taxon>Panagrolaimomorpha</taxon>
        <taxon>Strongyloidoidea</taxon>
        <taxon>Strongyloididae</taxon>
        <taxon>Parastrongyloides</taxon>
    </lineage>
</organism>
<evidence type="ECO:0000256" key="1">
    <source>
        <dbReference type="ARBA" id="ARBA00022723"/>
    </source>
</evidence>
<accession>A0A0N4Z043</accession>
<dbReference type="InterPro" id="IPR052727">
    <property type="entry name" value="Rab4/Rab5_effector"/>
</dbReference>